<reference evidence="2" key="1">
    <citation type="journal article" date="2022" name="Mol. Ecol. Resour.">
        <title>The genomes of chicory, endive, great burdock and yacon provide insights into Asteraceae palaeo-polyploidization history and plant inulin production.</title>
        <authorList>
            <person name="Fan W."/>
            <person name="Wang S."/>
            <person name="Wang H."/>
            <person name="Wang A."/>
            <person name="Jiang F."/>
            <person name="Liu H."/>
            <person name="Zhao H."/>
            <person name="Xu D."/>
            <person name="Zhang Y."/>
        </authorList>
    </citation>
    <scope>NUCLEOTIDE SEQUENCE [LARGE SCALE GENOMIC DNA]</scope>
    <source>
        <strain evidence="2">cv. Niubang</strain>
    </source>
</reference>
<accession>A0ACB9AYS0</accession>
<organism evidence="1 2">
    <name type="scientific">Arctium lappa</name>
    <name type="common">Greater burdock</name>
    <name type="synonym">Lappa major</name>
    <dbReference type="NCBI Taxonomy" id="4217"/>
    <lineage>
        <taxon>Eukaryota</taxon>
        <taxon>Viridiplantae</taxon>
        <taxon>Streptophyta</taxon>
        <taxon>Embryophyta</taxon>
        <taxon>Tracheophyta</taxon>
        <taxon>Spermatophyta</taxon>
        <taxon>Magnoliopsida</taxon>
        <taxon>eudicotyledons</taxon>
        <taxon>Gunneridae</taxon>
        <taxon>Pentapetalae</taxon>
        <taxon>asterids</taxon>
        <taxon>campanulids</taxon>
        <taxon>Asterales</taxon>
        <taxon>Asteraceae</taxon>
        <taxon>Carduoideae</taxon>
        <taxon>Cardueae</taxon>
        <taxon>Arctiinae</taxon>
        <taxon>Arctium</taxon>
    </lineage>
</organism>
<evidence type="ECO:0000313" key="1">
    <source>
        <dbReference type="EMBL" id="KAI3715234.1"/>
    </source>
</evidence>
<dbReference type="Proteomes" id="UP001055879">
    <property type="component" value="Linkage Group LG07"/>
</dbReference>
<gene>
    <name evidence="1" type="ORF">L6452_22207</name>
</gene>
<evidence type="ECO:0000313" key="2">
    <source>
        <dbReference type="Proteomes" id="UP001055879"/>
    </source>
</evidence>
<name>A0ACB9AYS0_ARCLA</name>
<dbReference type="EMBL" id="CM042053">
    <property type="protein sequence ID" value="KAI3715234.1"/>
    <property type="molecule type" value="Genomic_DNA"/>
</dbReference>
<proteinExistence type="predicted"/>
<reference evidence="1 2" key="2">
    <citation type="journal article" date="2022" name="Mol. Ecol. Resour.">
        <title>The genomes of chicory, endive, great burdock and yacon provide insights into Asteraceae paleo-polyploidization history and plant inulin production.</title>
        <authorList>
            <person name="Fan W."/>
            <person name="Wang S."/>
            <person name="Wang H."/>
            <person name="Wang A."/>
            <person name="Jiang F."/>
            <person name="Liu H."/>
            <person name="Zhao H."/>
            <person name="Xu D."/>
            <person name="Zhang Y."/>
        </authorList>
    </citation>
    <scope>NUCLEOTIDE SEQUENCE [LARGE SCALE GENOMIC DNA]</scope>
    <source>
        <strain evidence="2">cv. Niubang</strain>
    </source>
</reference>
<keyword evidence="2" id="KW-1185">Reference proteome</keyword>
<comment type="caution">
    <text evidence="1">The sequence shown here is derived from an EMBL/GenBank/DDBJ whole genome shotgun (WGS) entry which is preliminary data.</text>
</comment>
<sequence>MEKKKKEPPPSKKVAKEQPPPAKRITKSSSRFKTKPLTEEEGSAIALSEDSRERSSKEVTSGAVVSKLSTTALDALAAIIGAQVQTSEASHVQNAMIIPTEATSVAVNPFPIEAIQTTPTNTTITTTLETPPEIQESLIAKPTKNPSVDAPIIPETTIPTPIATPILTPLNTPAITLVATPKAYKTPPLVSPSKIPYDTLSELLGIDLTPLPKNQDQHYVNPTPPIQHKLIDEPSEETLKPSPKASQNTKPLGTPVNNPYLNMAIDSSVDEAPPQFSPRMVEHSPSMSLISPVHTATTPPTTGNAQGDDEDVDMTIVKRRTMHKKKPTAKKKKRLAKKVEIVEDVVVEDISPPKRITRQGAQAMTQAEGSRKAILQ</sequence>
<protein>
    <submittedName>
        <fullName evidence="1">Uncharacterized protein</fullName>
    </submittedName>
</protein>